<feature type="domain" description="RRM" evidence="8">
    <location>
        <begin position="650"/>
        <end position="733"/>
    </location>
</feature>
<dbReference type="AlphaFoldDB" id="A0AAW2GIZ2"/>
<evidence type="ECO:0000256" key="7">
    <source>
        <dbReference type="SAM" id="MobiDB-lite"/>
    </source>
</evidence>
<feature type="domain" description="RRM" evidence="8">
    <location>
        <begin position="525"/>
        <end position="597"/>
    </location>
</feature>
<dbReference type="CDD" id="cd12564">
    <property type="entry name" value="RRM1_RBM19"/>
    <property type="match status" value="1"/>
</dbReference>
<protein>
    <recommendedName>
        <fullName evidence="8">RRM domain-containing protein</fullName>
    </recommendedName>
</protein>
<dbReference type="InterPro" id="IPR034421">
    <property type="entry name" value="RBM19_RRM6"/>
</dbReference>
<feature type="compositionally biased region" description="Basic and acidic residues" evidence="7">
    <location>
        <begin position="623"/>
        <end position="641"/>
    </location>
</feature>
<comment type="caution">
    <text evidence="9">The sequence shown here is derived from an EMBL/GenBank/DDBJ whole genome shotgun (WGS) entry which is preliminary data.</text>
</comment>
<dbReference type="CDD" id="cd12318">
    <property type="entry name" value="RRM5_RBM19_like"/>
    <property type="match status" value="1"/>
</dbReference>
<evidence type="ECO:0000256" key="3">
    <source>
        <dbReference type="ARBA" id="ARBA00022737"/>
    </source>
</evidence>
<feature type="region of interest" description="Disordered" evidence="7">
    <location>
        <begin position="623"/>
        <end position="648"/>
    </location>
</feature>
<evidence type="ECO:0000313" key="9">
    <source>
        <dbReference type="EMBL" id="KAL0127217.1"/>
    </source>
</evidence>
<name>A0AAW2GIZ2_9HYME</name>
<dbReference type="GO" id="GO:0003729">
    <property type="term" value="F:mRNA binding"/>
    <property type="evidence" value="ECO:0007669"/>
    <property type="project" value="TreeGrafter"/>
</dbReference>
<evidence type="ECO:0000259" key="8">
    <source>
        <dbReference type="PROSITE" id="PS50102"/>
    </source>
</evidence>
<gene>
    <name evidence="9" type="ORF">PUN28_005487</name>
</gene>
<keyword evidence="5" id="KW-0539">Nucleus</keyword>
<feature type="compositionally biased region" description="Basic and acidic residues" evidence="7">
    <location>
        <begin position="97"/>
        <end position="125"/>
    </location>
</feature>
<feature type="compositionally biased region" description="Basic and acidic residues" evidence="7">
    <location>
        <begin position="197"/>
        <end position="211"/>
    </location>
</feature>
<dbReference type="Gene3D" id="3.30.70.330">
    <property type="match status" value="6"/>
</dbReference>
<comment type="similarity">
    <text evidence="2">Belongs to the RRM MRD1 family.</text>
</comment>
<feature type="compositionally biased region" description="Basic and acidic residues" evidence="7">
    <location>
        <begin position="854"/>
        <end position="865"/>
    </location>
</feature>
<proteinExistence type="inferred from homology"/>
<dbReference type="PANTHER" id="PTHR48039">
    <property type="entry name" value="RNA-BINDING MOTIF PROTEIN 14B"/>
    <property type="match status" value="1"/>
</dbReference>
<dbReference type="InterPro" id="IPR034423">
    <property type="entry name" value="RBM19_RRM5"/>
</dbReference>
<feature type="domain" description="RRM" evidence="8">
    <location>
        <begin position="341"/>
        <end position="419"/>
    </location>
</feature>
<evidence type="ECO:0000256" key="2">
    <source>
        <dbReference type="ARBA" id="ARBA00008033"/>
    </source>
</evidence>
<feature type="region of interest" description="Disordered" evidence="7">
    <location>
        <begin position="854"/>
        <end position="878"/>
    </location>
</feature>
<dbReference type="InterPro" id="IPR012677">
    <property type="entry name" value="Nucleotide-bd_a/b_plait_sf"/>
</dbReference>
<evidence type="ECO:0000313" key="10">
    <source>
        <dbReference type="Proteomes" id="UP001430953"/>
    </source>
</evidence>
<dbReference type="CDD" id="cd12571">
    <property type="entry name" value="RRM6_RBM19"/>
    <property type="match status" value="1"/>
</dbReference>
<feature type="compositionally biased region" description="Basic and acidic residues" evidence="7">
    <location>
        <begin position="135"/>
        <end position="145"/>
    </location>
</feature>
<keyword evidence="3" id="KW-0677">Repeat</keyword>
<dbReference type="SUPFAM" id="SSF54928">
    <property type="entry name" value="RNA-binding domain, RBD"/>
    <property type="match status" value="5"/>
</dbReference>
<evidence type="ECO:0000256" key="6">
    <source>
        <dbReference type="PROSITE-ProRule" id="PRU00176"/>
    </source>
</evidence>
<dbReference type="EMBL" id="JADYXP020000004">
    <property type="protein sequence ID" value="KAL0127217.1"/>
    <property type="molecule type" value="Genomic_DNA"/>
</dbReference>
<organism evidence="9 10">
    <name type="scientific">Cardiocondyla obscurior</name>
    <dbReference type="NCBI Taxonomy" id="286306"/>
    <lineage>
        <taxon>Eukaryota</taxon>
        <taxon>Metazoa</taxon>
        <taxon>Ecdysozoa</taxon>
        <taxon>Arthropoda</taxon>
        <taxon>Hexapoda</taxon>
        <taxon>Insecta</taxon>
        <taxon>Pterygota</taxon>
        <taxon>Neoptera</taxon>
        <taxon>Endopterygota</taxon>
        <taxon>Hymenoptera</taxon>
        <taxon>Apocrita</taxon>
        <taxon>Aculeata</taxon>
        <taxon>Formicoidea</taxon>
        <taxon>Formicidae</taxon>
        <taxon>Myrmicinae</taxon>
        <taxon>Cardiocondyla</taxon>
    </lineage>
</organism>
<feature type="domain" description="RRM" evidence="8">
    <location>
        <begin position="2"/>
        <end position="79"/>
    </location>
</feature>
<feature type="region of interest" description="Disordered" evidence="7">
    <location>
        <begin position="83"/>
        <end position="145"/>
    </location>
</feature>
<dbReference type="PANTHER" id="PTHR48039:SF5">
    <property type="entry name" value="RNA-BINDING PROTEIN 28"/>
    <property type="match status" value="1"/>
</dbReference>
<feature type="compositionally biased region" description="Acidic residues" evidence="7">
    <location>
        <begin position="183"/>
        <end position="196"/>
    </location>
</feature>
<dbReference type="InterPro" id="IPR051945">
    <property type="entry name" value="RRM_MRD1_RNA_proc_ribogen"/>
</dbReference>
<dbReference type="InterPro" id="IPR035979">
    <property type="entry name" value="RBD_domain_sf"/>
</dbReference>
<accession>A0AAW2GIZ2</accession>
<comment type="subcellular location">
    <subcellularLocation>
        <location evidence="1">Nucleus</location>
    </subcellularLocation>
</comment>
<feature type="domain" description="RRM" evidence="8">
    <location>
        <begin position="754"/>
        <end position="834"/>
    </location>
</feature>
<feature type="domain" description="RRM" evidence="8">
    <location>
        <begin position="236"/>
        <end position="307"/>
    </location>
</feature>
<dbReference type="Pfam" id="PF00076">
    <property type="entry name" value="RRM_1"/>
    <property type="match status" value="6"/>
</dbReference>
<dbReference type="FunFam" id="3.30.70.330:FF:000738">
    <property type="entry name" value="RNA-binding motif protein 19"/>
    <property type="match status" value="1"/>
</dbReference>
<evidence type="ECO:0000256" key="4">
    <source>
        <dbReference type="ARBA" id="ARBA00022884"/>
    </source>
</evidence>
<keyword evidence="4 6" id="KW-0694">RNA-binding</keyword>
<evidence type="ECO:0000256" key="1">
    <source>
        <dbReference type="ARBA" id="ARBA00004123"/>
    </source>
</evidence>
<sequence>MSRLIVKNLPKNITDVKLKELFSEKGIVTDVQLKYTKDGKFRHFAFIGYKSEEQAKLAQSYFDQTFIDTCKVSVQQCANLGDPSKPRSWSKYASDSAHNKVKETSKSKEKQIDSIEKNDIEDAKNKSKVKKKKADKKENNEIKQALEKHKDDPLFMEFLETHTNKDVKAVWKNDIDVSVKEEAVEESDTESEDEENNSVKEKTPLSNEKAEPDWLLRSGMKSLTKDVPKYGPLTFFTVKIKGLAFKHAKKHIKQFFRPIKPKSIRVPRNIKGIAYVGFKTEQAMKKALMKNKSFLDGKQIFVSKYERKEEIESNESLNKTNIKWKKQEEALKDEESIAESGRIFIRNLTYTITEDEIRKLFEKYGPLSEVDLPVDRETRRPKGFGTVTFLMPEHAVKAYSELDGSVLDGRMLHILPAKAKPSLENVNEDNLTYKQKKELQTKAAASSSHNWNALFLGQNAVADAIANRYNTSKERLLEDGSNGMSAAVKLALGETQIALDTKAFLEENGVCLDAFNQAPKKRSTTVILVKNLPAQARSNELRQMFGKFGELARIVMPPAGITALIEFLEPSEARKAFRSLAYTKYKHLPLYLEWAPDNSFTTPPSKTKNNAATKLTDSENIKNEVTVKESKENKSNIHKQEDDDPPEPDTTLFVKNINFSTTEEQLKDYFGKCGPIHYVTIAMKKDPENPAKKLSMGYGFIRYKRKFDADRALKTLQMSVLDGKSLELKRSERTLMSDVKTSKKKSQVTEQTGTKILVRNIPFQATVQEVRELFKSYGELKAVRIPKKLVGIEKHRGFAFVEYYTKTDAKKAFNALCQSTHLYGRRLVLEWAQTEEGIEEIRKRTAKHFYQEDSAKGFKKSKLDPESVGLESNSTQEV</sequence>
<reference evidence="9 10" key="1">
    <citation type="submission" date="2023-03" db="EMBL/GenBank/DDBJ databases">
        <title>High recombination rates correlate with genetic variation in Cardiocondyla obscurior ants.</title>
        <authorList>
            <person name="Errbii M."/>
        </authorList>
    </citation>
    <scope>NUCLEOTIDE SEQUENCE [LARGE SCALE GENOMIC DNA]</scope>
    <source>
        <strain evidence="9">Alpha-2009</strain>
        <tissue evidence="9">Whole body</tissue>
    </source>
</reference>
<keyword evidence="10" id="KW-1185">Reference proteome</keyword>
<evidence type="ECO:0000256" key="5">
    <source>
        <dbReference type="ARBA" id="ARBA00023242"/>
    </source>
</evidence>
<dbReference type="InterPro" id="IPR000504">
    <property type="entry name" value="RRM_dom"/>
</dbReference>
<dbReference type="PROSITE" id="PS50102">
    <property type="entry name" value="RRM"/>
    <property type="match status" value="6"/>
</dbReference>
<dbReference type="GO" id="GO:0005730">
    <property type="term" value="C:nucleolus"/>
    <property type="evidence" value="ECO:0007669"/>
    <property type="project" value="TreeGrafter"/>
</dbReference>
<dbReference type="SMART" id="SM00360">
    <property type="entry name" value="RRM"/>
    <property type="match status" value="6"/>
</dbReference>
<dbReference type="Proteomes" id="UP001430953">
    <property type="component" value="Unassembled WGS sequence"/>
</dbReference>
<dbReference type="InterPro" id="IPR034418">
    <property type="entry name" value="RMB19_RRM1"/>
</dbReference>
<dbReference type="FunFam" id="3.30.70.330:FF:000277">
    <property type="entry name" value="RNA binding motif protein 19"/>
    <property type="match status" value="1"/>
</dbReference>
<feature type="region of interest" description="Disordered" evidence="7">
    <location>
        <begin position="181"/>
        <end position="211"/>
    </location>
</feature>